<dbReference type="GO" id="GO:0016491">
    <property type="term" value="F:oxidoreductase activity"/>
    <property type="evidence" value="ECO:0007669"/>
    <property type="project" value="UniProtKB-KW"/>
</dbReference>
<dbReference type="EMBL" id="CGCX01003412">
    <property type="protein sequence ID" value="CFS20923.1"/>
    <property type="molecule type" value="Genomic_DNA"/>
</dbReference>
<proteinExistence type="predicted"/>
<keyword evidence="1" id="KW-0560">Oxidoreductase</keyword>
<accession>A0A654U872</accession>
<dbReference type="Proteomes" id="UP000046680">
    <property type="component" value="Unassembled WGS sequence"/>
</dbReference>
<sequence>MLSTHCSTVGRNPATIERSAAVDGGGLIASAEALAGLGVTLLTVGCDGPDYDLSAAAALCRWRDGR</sequence>
<evidence type="ECO:0000313" key="1">
    <source>
        <dbReference type="EMBL" id="CFS20923.1"/>
    </source>
</evidence>
<protein>
    <submittedName>
        <fullName evidence="1">Oxidoreductase</fullName>
        <ecNumber evidence="1">1.-.-.-</ecNumber>
    </submittedName>
</protein>
<evidence type="ECO:0000313" key="2">
    <source>
        <dbReference type="Proteomes" id="UP000046680"/>
    </source>
</evidence>
<organism evidence="1 2">
    <name type="scientific">Mycobacterium tuberculosis</name>
    <dbReference type="NCBI Taxonomy" id="1773"/>
    <lineage>
        <taxon>Bacteria</taxon>
        <taxon>Bacillati</taxon>
        <taxon>Actinomycetota</taxon>
        <taxon>Actinomycetes</taxon>
        <taxon>Mycobacteriales</taxon>
        <taxon>Mycobacteriaceae</taxon>
        <taxon>Mycobacterium</taxon>
        <taxon>Mycobacterium tuberculosis complex</taxon>
    </lineage>
</organism>
<dbReference type="AlphaFoldDB" id="A0A654U872"/>
<dbReference type="EC" id="1.-.-.-" evidence="1"/>
<gene>
    <name evidence="1" type="ORF">ERS007657_04550</name>
</gene>
<name>A0A654U872_MYCTX</name>
<reference evidence="1 2" key="1">
    <citation type="submission" date="2015-03" db="EMBL/GenBank/DDBJ databases">
        <authorList>
            <consortium name="Pathogen Informatics"/>
        </authorList>
    </citation>
    <scope>NUCLEOTIDE SEQUENCE [LARGE SCALE GENOMIC DNA]</scope>
    <source>
        <strain evidence="1 2">C09601061</strain>
    </source>
</reference>